<dbReference type="RefSeq" id="XP_043038354.1">
    <property type="nucleotide sequence ID" value="XM_043179320.1"/>
</dbReference>
<dbReference type="Proteomes" id="UP000812287">
    <property type="component" value="Unassembled WGS sequence"/>
</dbReference>
<feature type="compositionally biased region" description="Polar residues" evidence="1">
    <location>
        <begin position="208"/>
        <end position="221"/>
    </location>
</feature>
<gene>
    <name evidence="2" type="ORF">BT62DRAFT_1077605</name>
</gene>
<dbReference type="OrthoDB" id="2919059at2759"/>
<comment type="caution">
    <text evidence="2">The sequence shown here is derived from an EMBL/GenBank/DDBJ whole genome shotgun (WGS) entry which is preliminary data.</text>
</comment>
<evidence type="ECO:0000313" key="2">
    <source>
        <dbReference type="EMBL" id="KAG7444854.1"/>
    </source>
</evidence>
<keyword evidence="3" id="KW-1185">Reference proteome</keyword>
<name>A0A9P7VRY3_9AGAR</name>
<dbReference type="GeneID" id="66101614"/>
<feature type="compositionally biased region" description="Low complexity" evidence="1">
    <location>
        <begin position="416"/>
        <end position="435"/>
    </location>
</feature>
<feature type="region of interest" description="Disordered" evidence="1">
    <location>
        <begin position="394"/>
        <end position="465"/>
    </location>
</feature>
<accession>A0A9P7VRY3</accession>
<reference evidence="2" key="1">
    <citation type="submission" date="2020-11" db="EMBL/GenBank/DDBJ databases">
        <title>Adaptations for nitrogen fixation in a non-lichenized fungal sporocarp promotes dispersal by wood-feeding termites.</title>
        <authorList>
            <consortium name="DOE Joint Genome Institute"/>
            <person name="Koch R.A."/>
            <person name="Yoon G."/>
            <person name="Arayal U."/>
            <person name="Lail K."/>
            <person name="Amirebrahimi M."/>
            <person name="Labutti K."/>
            <person name="Lipzen A."/>
            <person name="Riley R."/>
            <person name="Barry K."/>
            <person name="Henrissat B."/>
            <person name="Grigoriev I.V."/>
            <person name="Herr J.R."/>
            <person name="Aime M.C."/>
        </authorList>
    </citation>
    <scope>NUCLEOTIDE SEQUENCE</scope>
    <source>
        <strain evidence="2">MCA 3950</strain>
    </source>
</reference>
<sequence length="1009" mass="111371">MSNPDWVSISDASDWPPEVTSLSRLLASRIPLELADGTCNLASLRSSELLGELATLFESSPGVFSDTHCNSQVLSVLDLILSTVASLRALSEMSIYDVARPTTPFWTLLLRSLLINCYDKSYILENVSFALPKLPESKCVVLDGQASLLASHLANTFQPLSDEIASQITDDPSPMTEDGEESHHDGSGCSLSDGEESLSEQSDEDSCYGSTDISTEPTSAPLSNIPVEAHVLSHWLRPDCAALPFLCVADRRNIIPLIQSTVYQRYTWGISEPVVGVILSETGCIGRVVMGWIEQHGDADHLLKPRVTVAYSDQHRPNSSLGIYDLTDPVSTIQLAQFVLSLRQHVESIVSESLNPTFKPILWRSDSIQLDEDQSDLGEQGERRIRIWLCGVPSPQDGSASESIDPFPTSEIAKMSVPSKSSKRAASAKMSSQSSLNPPVEGKQRHTSHGTSTMSGASTRAKAASAMAKVPEAGIADGDPLSIGSFLYDRHAFSVARLPLTDATAMDVRRSMEKEDGPTLSYKDNDTVITAAQNEEVTAMVRIYDDLTEYQKPSWVTPPSVDKAVKPILDLIMRQVVDMDSTAPEYSTLDPSLMKIVTESLSFLLCVSVGGFGKGLDYKPNETEARHCWDFLLYISFVVQGDIISQRVLLEKLLALSRNIALDLASGTTNADSSAEEQANVFVQLCSRAFKIAESRYGIRDPVCTQAADALADAFHYRQQVVDLMTAPNVAEIIKERAKDEPDNAKCDAFLAFPLSIPKSIPKHNRPIDLVCGWHRLKPPSPADQDPQTNLPPRVEERHPETPRTEAGRQQTKSPFFTNASETKAFKITQKDLERIVENLLGKHLLSVFVGEYKRPEEEAGKAVNQCKIYLVSAVMHLKSLGITRYPVFGLATNGASGALMCCWYSQRLDRVFIMDRNIRIFDISSPIQTYHFMTFLLRLRRWSDEQLQKHQDRISVNPDAFQPDHFWTRNAQNGPAKKGSSSDVHVSGIDEIDEDAEGMARTFAKMKV</sequence>
<feature type="region of interest" description="Disordered" evidence="1">
    <location>
        <begin position="166"/>
        <end position="221"/>
    </location>
</feature>
<feature type="region of interest" description="Disordered" evidence="1">
    <location>
        <begin position="776"/>
        <end position="811"/>
    </location>
</feature>
<organism evidence="2 3">
    <name type="scientific">Guyanagaster necrorhizus</name>
    <dbReference type="NCBI Taxonomy" id="856835"/>
    <lineage>
        <taxon>Eukaryota</taxon>
        <taxon>Fungi</taxon>
        <taxon>Dikarya</taxon>
        <taxon>Basidiomycota</taxon>
        <taxon>Agaricomycotina</taxon>
        <taxon>Agaricomycetes</taxon>
        <taxon>Agaricomycetidae</taxon>
        <taxon>Agaricales</taxon>
        <taxon>Marasmiineae</taxon>
        <taxon>Physalacriaceae</taxon>
        <taxon>Guyanagaster</taxon>
    </lineage>
</organism>
<feature type="compositionally biased region" description="Acidic residues" evidence="1">
    <location>
        <begin position="193"/>
        <end position="206"/>
    </location>
</feature>
<feature type="compositionally biased region" description="Low complexity" evidence="1">
    <location>
        <begin position="455"/>
        <end position="465"/>
    </location>
</feature>
<dbReference type="AlphaFoldDB" id="A0A9P7VRY3"/>
<proteinExistence type="predicted"/>
<feature type="compositionally biased region" description="Basic and acidic residues" evidence="1">
    <location>
        <begin position="794"/>
        <end position="807"/>
    </location>
</feature>
<evidence type="ECO:0000313" key="3">
    <source>
        <dbReference type="Proteomes" id="UP000812287"/>
    </source>
</evidence>
<dbReference type="EMBL" id="MU250539">
    <property type="protein sequence ID" value="KAG7444854.1"/>
    <property type="molecule type" value="Genomic_DNA"/>
</dbReference>
<protein>
    <submittedName>
        <fullName evidence="2">Uncharacterized protein</fullName>
    </submittedName>
</protein>
<evidence type="ECO:0000256" key="1">
    <source>
        <dbReference type="SAM" id="MobiDB-lite"/>
    </source>
</evidence>